<keyword evidence="1" id="KW-0472">Membrane</keyword>
<sequence>MSEVLTAVQSFLAFLFKELGPAGGLLAGFCGFLVWRLWRADNRIDELTDKLLAVGDKATDKVTELAGERRSSDSKLAKALEDITTQIRSGR</sequence>
<comment type="caution">
    <text evidence="2">The sequence shown here is derived from an EMBL/GenBank/DDBJ whole genome shotgun (WGS) entry which is preliminary data.</text>
</comment>
<evidence type="ECO:0000313" key="3">
    <source>
        <dbReference type="Proteomes" id="UP001143364"/>
    </source>
</evidence>
<dbReference type="AlphaFoldDB" id="A0A9W6JLT1"/>
<name>A0A9W6JLT1_9HYPH</name>
<keyword evidence="1" id="KW-0812">Transmembrane</keyword>
<accession>A0A9W6JLT1</accession>
<protein>
    <submittedName>
        <fullName evidence="2">Uncharacterized protein</fullName>
    </submittedName>
</protein>
<keyword evidence="1" id="KW-1133">Transmembrane helix</keyword>
<dbReference type="EMBL" id="BSFK01000016">
    <property type="protein sequence ID" value="GLK78064.1"/>
    <property type="molecule type" value="Genomic_DNA"/>
</dbReference>
<organism evidence="2 3">
    <name type="scientific">Methylopila jiangsuensis</name>
    <dbReference type="NCBI Taxonomy" id="586230"/>
    <lineage>
        <taxon>Bacteria</taxon>
        <taxon>Pseudomonadati</taxon>
        <taxon>Pseudomonadota</taxon>
        <taxon>Alphaproteobacteria</taxon>
        <taxon>Hyphomicrobiales</taxon>
        <taxon>Methylopilaceae</taxon>
        <taxon>Methylopila</taxon>
    </lineage>
</organism>
<gene>
    <name evidence="2" type="ORF">GCM10008171_33180</name>
</gene>
<reference evidence="2" key="2">
    <citation type="submission" date="2023-01" db="EMBL/GenBank/DDBJ databases">
        <authorList>
            <person name="Sun Q."/>
            <person name="Evtushenko L."/>
        </authorList>
    </citation>
    <scope>NUCLEOTIDE SEQUENCE</scope>
    <source>
        <strain evidence="2">VKM B-2555</strain>
    </source>
</reference>
<evidence type="ECO:0000256" key="1">
    <source>
        <dbReference type="SAM" id="Phobius"/>
    </source>
</evidence>
<keyword evidence="3" id="KW-1185">Reference proteome</keyword>
<proteinExistence type="predicted"/>
<dbReference type="RefSeq" id="WP_271205883.1">
    <property type="nucleotide sequence ID" value="NZ_BSFK01000016.1"/>
</dbReference>
<feature type="transmembrane region" description="Helical" evidence="1">
    <location>
        <begin position="20"/>
        <end position="38"/>
    </location>
</feature>
<dbReference type="Proteomes" id="UP001143364">
    <property type="component" value="Unassembled WGS sequence"/>
</dbReference>
<evidence type="ECO:0000313" key="2">
    <source>
        <dbReference type="EMBL" id="GLK78064.1"/>
    </source>
</evidence>
<reference evidence="2" key="1">
    <citation type="journal article" date="2014" name="Int. J. Syst. Evol. Microbiol.">
        <title>Complete genome sequence of Corynebacterium casei LMG S-19264T (=DSM 44701T), isolated from a smear-ripened cheese.</title>
        <authorList>
            <consortium name="US DOE Joint Genome Institute (JGI-PGF)"/>
            <person name="Walter F."/>
            <person name="Albersmeier A."/>
            <person name="Kalinowski J."/>
            <person name="Ruckert C."/>
        </authorList>
    </citation>
    <scope>NUCLEOTIDE SEQUENCE</scope>
    <source>
        <strain evidence="2">VKM B-2555</strain>
    </source>
</reference>